<evidence type="ECO:0000313" key="1">
    <source>
        <dbReference type="EMBL" id="CAG7819766.1"/>
    </source>
</evidence>
<feature type="non-terminal residue" evidence="1">
    <location>
        <position position="1"/>
    </location>
</feature>
<dbReference type="OrthoDB" id="6605243at2759"/>
<proteinExistence type="predicted"/>
<name>A0A8J2KKK4_9HEXA</name>
<keyword evidence="2" id="KW-1185">Reference proteome</keyword>
<dbReference type="EMBL" id="CAJVCH010459277">
    <property type="protein sequence ID" value="CAG7819766.1"/>
    <property type="molecule type" value="Genomic_DNA"/>
</dbReference>
<accession>A0A8J2KKK4</accession>
<protein>
    <submittedName>
        <fullName evidence="1">Uncharacterized protein</fullName>
    </submittedName>
</protein>
<evidence type="ECO:0000313" key="2">
    <source>
        <dbReference type="Proteomes" id="UP000708208"/>
    </source>
</evidence>
<sequence length="135" mass="15593">SNPRFKLEFFKNVNWKKELIESSKKIVVEVWGNKYKVNDVNEGTAANPKPSTSIFDNMFRCATASKKNLDDDLTRYFTQKPVHAGRIKKDTTGSDGALDWWKVIRSSRMIEELNPVTCLLYDLRPDSPSQKYNTE</sequence>
<reference evidence="1" key="1">
    <citation type="submission" date="2021-06" db="EMBL/GenBank/DDBJ databases">
        <authorList>
            <person name="Hodson N. C."/>
            <person name="Mongue J. A."/>
            <person name="Jaron S. K."/>
        </authorList>
    </citation>
    <scope>NUCLEOTIDE SEQUENCE</scope>
</reference>
<gene>
    <name evidence="1" type="ORF">AFUS01_LOCUS30196</name>
</gene>
<dbReference type="Proteomes" id="UP000708208">
    <property type="component" value="Unassembled WGS sequence"/>
</dbReference>
<organism evidence="1 2">
    <name type="scientific">Allacma fusca</name>
    <dbReference type="NCBI Taxonomy" id="39272"/>
    <lineage>
        <taxon>Eukaryota</taxon>
        <taxon>Metazoa</taxon>
        <taxon>Ecdysozoa</taxon>
        <taxon>Arthropoda</taxon>
        <taxon>Hexapoda</taxon>
        <taxon>Collembola</taxon>
        <taxon>Symphypleona</taxon>
        <taxon>Sminthuridae</taxon>
        <taxon>Allacma</taxon>
    </lineage>
</organism>
<dbReference type="AlphaFoldDB" id="A0A8J2KKK4"/>
<comment type="caution">
    <text evidence="1">The sequence shown here is derived from an EMBL/GenBank/DDBJ whole genome shotgun (WGS) entry which is preliminary data.</text>
</comment>